<dbReference type="InterPro" id="IPR039426">
    <property type="entry name" value="TonB-dep_rcpt-like"/>
</dbReference>
<dbReference type="RefSeq" id="WP_345028277.1">
    <property type="nucleotide sequence ID" value="NZ_BAABEY010000018.1"/>
</dbReference>
<sequence>MSNREIIQKGILKITHISLYQVLILFLFASFAVAGSAGAQRQILEQRVSVRLSSETIESALKKLERTANIRFMYNPVIFPAKTELSLTARNEPLGTLLTRLLMPYEIDYEVSDQHIILKRSRSKPIPKERKTGSADRTIRGRVSDESGGQLPGVSIVVKGTQRGTVTGSDGGYELIVPDTATVLIFSFVGFLMQEIRIDNRSSLDVTMITDQKSLEELVVVGYGSQRKKDITAAVSVINVKDIGGVPPSNFTRLLQGQAAGVVATQRSGTPGEPFTVRVRGVSSLGAGSDPLYVIDGFPVGTSIGQNVNPHDIESISVLKDAAATAIYGARGSNGVILITTKTGKEGKAALSLSVDYGVQNLPDSRKVKVLTGPEFAQFKYEVFSDRFLFDKGRLPEPNEIPEGIRHPEQVTHTTNWYDAILNSNAPYTDVNLNMTAGAGPLKSMLSVGYYKEAGALIATNYDRLSVRSNLQGTVNKFITMGINLNGSYVKTNYASTNGRDAIAGSSLLLDPREPMYDDKGVLRPYIIGKDGVFAYPNPVFALQNIDRNTGIAELLGNGFIELSLAKGLKFRSSVNTRLKYDRNSQFVPSTIGVSLASGSAGAPPRIANASESNTQLANVSTDQLLTYFKEFEGGHQVDLMAGVSAQKEKVKALFGNGSDFPDDLVPYLGVAAIRSAGSLEYDWSILAYLARANYSYKDKYLLSATFRREGSSRFGSNTKFGNFPAISAGWRISDEPFMPKTNWLTDLKLRGSWGVTGNNDIGNYTHLAFMRPENYIINNTIAPGKVVESFANADLKWETSNKLDIGLDLALFDNQLVLTAEWYKQITRDMLFSIPVPSASGFTSVWTNLGRVENKGVELAANYRVKIGGVNLRTNANITFNRSKILELRGEDTTPIWSGSFYGGQHVQKIGRPIGMLYGYRKLGIFNTKAEIEASPLQDGAIPGSMKFWDADGNGEVTYDTQDMVEIGNPNPDFTWAWTVAADYKRFDLNFMFTGAQNYEMYRAIEASTMNMDGVFNVLDKAKDRWRSPENPGSNPGHKNSQGGTNFWKWGRESSDRYIYDASHAWLKNVTLGYTLASRNTIFRDARIFFSVTNLFLITKYPGNNPEANQRNERTEMGFDDESYPVPRTMAGGIRINF</sequence>
<evidence type="ECO:0000256" key="1">
    <source>
        <dbReference type="ARBA" id="ARBA00004571"/>
    </source>
</evidence>
<evidence type="ECO:0000313" key="15">
    <source>
        <dbReference type="EMBL" id="GAA4438295.1"/>
    </source>
</evidence>
<dbReference type="PANTHER" id="PTHR30069:SF29">
    <property type="entry name" value="HEMOGLOBIN AND HEMOGLOBIN-HAPTOGLOBIN-BINDING PROTEIN 1-RELATED"/>
    <property type="match status" value="1"/>
</dbReference>
<feature type="compositionally biased region" description="Polar residues" evidence="12">
    <location>
        <begin position="1032"/>
        <end position="1046"/>
    </location>
</feature>
<dbReference type="NCBIfam" id="TIGR04056">
    <property type="entry name" value="OMP_RagA_SusC"/>
    <property type="match status" value="1"/>
</dbReference>
<keyword evidence="3 10" id="KW-1134">Transmembrane beta strand</keyword>
<keyword evidence="4 10" id="KW-0812">Transmembrane</keyword>
<dbReference type="PROSITE" id="PS52016">
    <property type="entry name" value="TONB_DEPENDENT_REC_3"/>
    <property type="match status" value="1"/>
</dbReference>
<feature type="region of interest" description="Disordered" evidence="12">
    <location>
        <begin position="1026"/>
        <end position="1047"/>
    </location>
</feature>
<dbReference type="PANTHER" id="PTHR30069">
    <property type="entry name" value="TONB-DEPENDENT OUTER MEMBRANE RECEPTOR"/>
    <property type="match status" value="1"/>
</dbReference>
<evidence type="ECO:0000256" key="5">
    <source>
        <dbReference type="ARBA" id="ARBA00022729"/>
    </source>
</evidence>
<keyword evidence="8 15" id="KW-0675">Receptor</keyword>
<dbReference type="InterPro" id="IPR037066">
    <property type="entry name" value="Plug_dom_sf"/>
</dbReference>
<keyword evidence="2 10" id="KW-0813">Transport</keyword>
<dbReference type="NCBIfam" id="TIGR04057">
    <property type="entry name" value="SusC_RagA_signa"/>
    <property type="match status" value="1"/>
</dbReference>
<comment type="subcellular location">
    <subcellularLocation>
        <location evidence="1 10">Cell outer membrane</location>
        <topology evidence="1 10">Multi-pass membrane protein</topology>
    </subcellularLocation>
</comment>
<dbReference type="Pfam" id="PF00593">
    <property type="entry name" value="TonB_dep_Rec_b-barrel"/>
    <property type="match status" value="1"/>
</dbReference>
<evidence type="ECO:0000256" key="12">
    <source>
        <dbReference type="SAM" id="MobiDB-lite"/>
    </source>
</evidence>
<dbReference type="InterPro" id="IPR008969">
    <property type="entry name" value="CarboxyPept-like_regulatory"/>
</dbReference>
<evidence type="ECO:0000256" key="7">
    <source>
        <dbReference type="ARBA" id="ARBA00023136"/>
    </source>
</evidence>
<dbReference type="Gene3D" id="2.60.40.1120">
    <property type="entry name" value="Carboxypeptidase-like, regulatory domain"/>
    <property type="match status" value="1"/>
</dbReference>
<comment type="similarity">
    <text evidence="10 11">Belongs to the TonB-dependent receptor family.</text>
</comment>
<dbReference type="InterPro" id="IPR023996">
    <property type="entry name" value="TonB-dep_OMP_SusC/RagA"/>
</dbReference>
<evidence type="ECO:0000256" key="8">
    <source>
        <dbReference type="ARBA" id="ARBA00023170"/>
    </source>
</evidence>
<protein>
    <submittedName>
        <fullName evidence="15">TonB-dependent receptor</fullName>
    </submittedName>
</protein>
<feature type="compositionally biased region" description="Basic and acidic residues" evidence="12">
    <location>
        <begin position="126"/>
        <end position="144"/>
    </location>
</feature>
<reference evidence="16" key="1">
    <citation type="journal article" date="2019" name="Int. J. Syst. Evol. Microbiol.">
        <title>The Global Catalogue of Microorganisms (GCM) 10K type strain sequencing project: providing services to taxonomists for standard genome sequencing and annotation.</title>
        <authorList>
            <consortium name="The Broad Institute Genomics Platform"/>
            <consortium name="The Broad Institute Genome Sequencing Center for Infectious Disease"/>
            <person name="Wu L."/>
            <person name="Ma J."/>
        </authorList>
    </citation>
    <scope>NUCLEOTIDE SEQUENCE [LARGE SCALE GENOMIC DNA]</scope>
    <source>
        <strain evidence="16">JCM 31920</strain>
    </source>
</reference>
<accession>A0ABP8LVY5</accession>
<keyword evidence="5" id="KW-0732">Signal</keyword>
<evidence type="ECO:0000256" key="6">
    <source>
        <dbReference type="ARBA" id="ARBA00023077"/>
    </source>
</evidence>
<dbReference type="Gene3D" id="2.170.130.10">
    <property type="entry name" value="TonB-dependent receptor, plug domain"/>
    <property type="match status" value="1"/>
</dbReference>
<evidence type="ECO:0000256" key="10">
    <source>
        <dbReference type="PROSITE-ProRule" id="PRU01360"/>
    </source>
</evidence>
<organism evidence="15 16">
    <name type="scientific">Ravibacter arvi</name>
    <dbReference type="NCBI Taxonomy" id="2051041"/>
    <lineage>
        <taxon>Bacteria</taxon>
        <taxon>Pseudomonadati</taxon>
        <taxon>Bacteroidota</taxon>
        <taxon>Cytophagia</taxon>
        <taxon>Cytophagales</taxon>
        <taxon>Spirosomataceae</taxon>
        <taxon>Ravibacter</taxon>
    </lineage>
</organism>
<comment type="caution">
    <text evidence="15">The sequence shown here is derived from an EMBL/GenBank/DDBJ whole genome shotgun (WGS) entry which is preliminary data.</text>
</comment>
<keyword evidence="7 10" id="KW-0472">Membrane</keyword>
<dbReference type="Pfam" id="PF07715">
    <property type="entry name" value="Plug"/>
    <property type="match status" value="1"/>
</dbReference>
<dbReference type="Pfam" id="PF13715">
    <property type="entry name" value="CarbopepD_reg_2"/>
    <property type="match status" value="1"/>
</dbReference>
<feature type="domain" description="TonB-dependent receptor-like beta-barrel" evidence="13">
    <location>
        <begin position="562"/>
        <end position="961"/>
    </location>
</feature>
<dbReference type="InterPro" id="IPR023997">
    <property type="entry name" value="TonB-dep_OMP_SusC/RagA_CS"/>
</dbReference>
<evidence type="ECO:0000259" key="14">
    <source>
        <dbReference type="Pfam" id="PF07715"/>
    </source>
</evidence>
<dbReference type="SUPFAM" id="SSF49464">
    <property type="entry name" value="Carboxypeptidase regulatory domain-like"/>
    <property type="match status" value="1"/>
</dbReference>
<dbReference type="Proteomes" id="UP001501508">
    <property type="component" value="Unassembled WGS sequence"/>
</dbReference>
<feature type="region of interest" description="Disordered" evidence="12">
    <location>
        <begin position="125"/>
        <end position="144"/>
    </location>
</feature>
<evidence type="ECO:0000256" key="3">
    <source>
        <dbReference type="ARBA" id="ARBA00022452"/>
    </source>
</evidence>
<dbReference type="EMBL" id="BAABEY010000018">
    <property type="protein sequence ID" value="GAA4438295.1"/>
    <property type="molecule type" value="Genomic_DNA"/>
</dbReference>
<dbReference type="InterPro" id="IPR036942">
    <property type="entry name" value="Beta-barrel_TonB_sf"/>
</dbReference>
<keyword evidence="6 11" id="KW-0798">TonB box</keyword>
<keyword evidence="9 10" id="KW-0998">Cell outer membrane</keyword>
<evidence type="ECO:0000256" key="11">
    <source>
        <dbReference type="RuleBase" id="RU003357"/>
    </source>
</evidence>
<keyword evidence="16" id="KW-1185">Reference proteome</keyword>
<evidence type="ECO:0000259" key="13">
    <source>
        <dbReference type="Pfam" id="PF00593"/>
    </source>
</evidence>
<name>A0ABP8LVY5_9BACT</name>
<evidence type="ECO:0000256" key="9">
    <source>
        <dbReference type="ARBA" id="ARBA00023237"/>
    </source>
</evidence>
<evidence type="ECO:0000256" key="2">
    <source>
        <dbReference type="ARBA" id="ARBA00022448"/>
    </source>
</evidence>
<proteinExistence type="inferred from homology"/>
<evidence type="ECO:0000256" key="4">
    <source>
        <dbReference type="ARBA" id="ARBA00022692"/>
    </source>
</evidence>
<dbReference type="InterPro" id="IPR012910">
    <property type="entry name" value="Plug_dom"/>
</dbReference>
<dbReference type="InterPro" id="IPR000531">
    <property type="entry name" value="Beta-barrel_TonB"/>
</dbReference>
<feature type="domain" description="TonB-dependent receptor plug" evidence="14">
    <location>
        <begin position="228"/>
        <end position="336"/>
    </location>
</feature>
<gene>
    <name evidence="15" type="ORF">GCM10023091_18730</name>
</gene>
<dbReference type="Gene3D" id="2.40.170.20">
    <property type="entry name" value="TonB-dependent receptor, beta-barrel domain"/>
    <property type="match status" value="1"/>
</dbReference>
<dbReference type="SUPFAM" id="SSF56935">
    <property type="entry name" value="Porins"/>
    <property type="match status" value="1"/>
</dbReference>
<evidence type="ECO:0000313" key="16">
    <source>
        <dbReference type="Proteomes" id="UP001501508"/>
    </source>
</evidence>